<dbReference type="InterPro" id="IPR009057">
    <property type="entry name" value="Homeodomain-like_sf"/>
</dbReference>
<keyword evidence="3" id="KW-0804">Transcription</keyword>
<dbReference type="InterPro" id="IPR011075">
    <property type="entry name" value="TetR_C"/>
</dbReference>
<proteinExistence type="predicted"/>
<gene>
    <name evidence="6" type="ORF">RFH51_00260</name>
</gene>
<feature type="domain" description="HTH tetR-type" evidence="5">
    <location>
        <begin position="15"/>
        <end position="75"/>
    </location>
</feature>
<organism evidence="6 7">
    <name type="scientific">Acinetobacter gerneri</name>
    <dbReference type="NCBI Taxonomy" id="202952"/>
    <lineage>
        <taxon>Bacteria</taxon>
        <taxon>Pseudomonadati</taxon>
        <taxon>Pseudomonadota</taxon>
        <taxon>Gammaproteobacteria</taxon>
        <taxon>Moraxellales</taxon>
        <taxon>Moraxellaceae</taxon>
        <taxon>Acinetobacter</taxon>
    </lineage>
</organism>
<dbReference type="PROSITE" id="PS50977">
    <property type="entry name" value="HTH_TETR_2"/>
    <property type="match status" value="1"/>
</dbReference>
<dbReference type="EMBL" id="JAVIDA010000001">
    <property type="protein sequence ID" value="MDQ9069901.1"/>
    <property type="molecule type" value="Genomic_DNA"/>
</dbReference>
<evidence type="ECO:0000256" key="2">
    <source>
        <dbReference type="ARBA" id="ARBA00023125"/>
    </source>
</evidence>
<dbReference type="AlphaFoldDB" id="A0AAW8JF52"/>
<dbReference type="SUPFAM" id="SSF46689">
    <property type="entry name" value="Homeodomain-like"/>
    <property type="match status" value="1"/>
</dbReference>
<evidence type="ECO:0000256" key="3">
    <source>
        <dbReference type="ARBA" id="ARBA00023163"/>
    </source>
</evidence>
<protein>
    <submittedName>
        <fullName evidence="6">TetR-like C-terminal domain-containing protein</fullName>
    </submittedName>
</protein>
<dbReference type="GO" id="GO:0003677">
    <property type="term" value="F:DNA binding"/>
    <property type="evidence" value="ECO:0007669"/>
    <property type="project" value="UniProtKB-UniRule"/>
</dbReference>
<accession>A0AAW8JF52</accession>
<evidence type="ECO:0000313" key="6">
    <source>
        <dbReference type="EMBL" id="MDQ9069901.1"/>
    </source>
</evidence>
<dbReference type="InterPro" id="IPR001647">
    <property type="entry name" value="HTH_TetR"/>
</dbReference>
<feature type="DNA-binding region" description="H-T-H motif" evidence="4">
    <location>
        <begin position="38"/>
        <end position="57"/>
    </location>
</feature>
<name>A0AAW8JF52_9GAMM</name>
<reference evidence="6" key="1">
    <citation type="submission" date="2023-08" db="EMBL/GenBank/DDBJ databases">
        <title>Emergence of clinically-relevant ST2 carbapenem-resistant Acinetobacter baumannii strains in hospital sewages in Zhejiang, East of China.</title>
        <authorList>
            <person name="Kaichao C."/>
            <person name="Zhang R."/>
        </authorList>
    </citation>
    <scope>NUCLEOTIDE SEQUENCE</scope>
    <source>
        <strain evidence="6">M-SY-60</strain>
    </source>
</reference>
<sequence length="187" mass="21346">MSKVVAGLRPGGRSARIQEAVHQAVLDLQASMDHAQMTIPLIAKQAGVTPSTIYRRWGCLATLLSDVALAKLQPDSMPQDYGSFQADLTAWFEQYFEEYSSEVGHHLLVDISSNPESDDREQCYELVSQQLQVIIDRAKQRSEPYIKAQLIIEIIISPLIYMILFSRKQLEMDYAHQLLKRLFEDYL</sequence>
<dbReference type="Gene3D" id="1.10.10.60">
    <property type="entry name" value="Homeodomain-like"/>
    <property type="match status" value="1"/>
</dbReference>
<evidence type="ECO:0000256" key="1">
    <source>
        <dbReference type="ARBA" id="ARBA00023015"/>
    </source>
</evidence>
<dbReference type="Proteomes" id="UP001243195">
    <property type="component" value="Unassembled WGS sequence"/>
</dbReference>
<evidence type="ECO:0000259" key="5">
    <source>
        <dbReference type="PROSITE" id="PS50977"/>
    </source>
</evidence>
<dbReference type="SUPFAM" id="SSF48498">
    <property type="entry name" value="Tetracyclin repressor-like, C-terminal domain"/>
    <property type="match status" value="1"/>
</dbReference>
<dbReference type="Pfam" id="PF16859">
    <property type="entry name" value="TetR_C_11"/>
    <property type="match status" value="1"/>
</dbReference>
<comment type="caution">
    <text evidence="6">The sequence shown here is derived from an EMBL/GenBank/DDBJ whole genome shotgun (WGS) entry which is preliminary data.</text>
</comment>
<dbReference type="RefSeq" id="WP_308956050.1">
    <property type="nucleotide sequence ID" value="NZ_JAVICY010000011.1"/>
</dbReference>
<dbReference type="Gene3D" id="1.10.357.10">
    <property type="entry name" value="Tetracycline Repressor, domain 2"/>
    <property type="match status" value="1"/>
</dbReference>
<evidence type="ECO:0000256" key="4">
    <source>
        <dbReference type="PROSITE-ProRule" id="PRU00335"/>
    </source>
</evidence>
<keyword evidence="1" id="KW-0805">Transcription regulation</keyword>
<evidence type="ECO:0000313" key="7">
    <source>
        <dbReference type="Proteomes" id="UP001243195"/>
    </source>
</evidence>
<keyword evidence="2 4" id="KW-0238">DNA-binding</keyword>
<dbReference type="InterPro" id="IPR036271">
    <property type="entry name" value="Tet_transcr_reg_TetR-rel_C_sf"/>
</dbReference>